<dbReference type="Gene3D" id="3.90.180.10">
    <property type="entry name" value="Medium-chain alcohol dehydrogenases, catalytic domain"/>
    <property type="match status" value="1"/>
</dbReference>
<evidence type="ECO:0000313" key="2">
    <source>
        <dbReference type="EMBL" id="KAJ5335232.1"/>
    </source>
</evidence>
<dbReference type="SUPFAM" id="SSF51735">
    <property type="entry name" value="NAD(P)-binding Rossmann-fold domains"/>
    <property type="match status" value="1"/>
</dbReference>
<evidence type="ECO:0000259" key="1">
    <source>
        <dbReference type="SMART" id="SM00829"/>
    </source>
</evidence>
<dbReference type="InterPro" id="IPR020843">
    <property type="entry name" value="ER"/>
</dbReference>
<proteinExistence type="predicted"/>
<gene>
    <name evidence="2" type="ORF">N7452_007635</name>
</gene>
<dbReference type="InterPro" id="IPR050700">
    <property type="entry name" value="YIM1/Zinc_Alcohol_DH_Fams"/>
</dbReference>
<dbReference type="InterPro" id="IPR011032">
    <property type="entry name" value="GroES-like_sf"/>
</dbReference>
<organism evidence="2 3">
    <name type="scientific">Penicillium brevicompactum</name>
    <dbReference type="NCBI Taxonomy" id="5074"/>
    <lineage>
        <taxon>Eukaryota</taxon>
        <taxon>Fungi</taxon>
        <taxon>Dikarya</taxon>
        <taxon>Ascomycota</taxon>
        <taxon>Pezizomycotina</taxon>
        <taxon>Eurotiomycetes</taxon>
        <taxon>Eurotiomycetidae</taxon>
        <taxon>Eurotiales</taxon>
        <taxon>Aspergillaceae</taxon>
        <taxon>Penicillium</taxon>
    </lineage>
</organism>
<dbReference type="EMBL" id="JAPZBQ010000004">
    <property type="protein sequence ID" value="KAJ5335232.1"/>
    <property type="molecule type" value="Genomic_DNA"/>
</dbReference>
<dbReference type="GO" id="GO:0016491">
    <property type="term" value="F:oxidoreductase activity"/>
    <property type="evidence" value="ECO:0007669"/>
    <property type="project" value="InterPro"/>
</dbReference>
<reference evidence="2" key="2">
    <citation type="journal article" date="2023" name="IMA Fungus">
        <title>Comparative genomic study of the Penicillium genus elucidates a diverse pangenome and 15 lateral gene transfer events.</title>
        <authorList>
            <person name="Petersen C."/>
            <person name="Sorensen T."/>
            <person name="Nielsen M.R."/>
            <person name="Sondergaard T.E."/>
            <person name="Sorensen J.L."/>
            <person name="Fitzpatrick D.A."/>
            <person name="Frisvad J.C."/>
            <person name="Nielsen K.L."/>
        </authorList>
    </citation>
    <scope>NUCLEOTIDE SEQUENCE</scope>
    <source>
        <strain evidence="2">IBT 35673</strain>
    </source>
</reference>
<dbReference type="Pfam" id="PF13602">
    <property type="entry name" value="ADH_zinc_N_2"/>
    <property type="match status" value="1"/>
</dbReference>
<dbReference type="Pfam" id="PF08240">
    <property type="entry name" value="ADH_N"/>
    <property type="match status" value="1"/>
</dbReference>
<dbReference type="SMART" id="SM00829">
    <property type="entry name" value="PKS_ER"/>
    <property type="match status" value="1"/>
</dbReference>
<dbReference type="Proteomes" id="UP001147695">
    <property type="component" value="Unassembled WGS sequence"/>
</dbReference>
<dbReference type="AlphaFoldDB" id="A0A9W9UF09"/>
<sequence length="356" mass="38313">MLSLNVTAYSDPSGYQVSELAKPELSDPKDVIIKVHAASINPIDVKKADGMLKLAVKDTFPYKIGYDCAGVVTEIGSGVNRVKVGDEVYTRLPEVSRGSCSEFVKCAENHIGLKPPSMSFEEAASLPLAAMTALQALRKYRGDLAGKTVFVPAGLSGTGLFACQLAKNVFHAGKVITTVSTSKIPKVKELLGEDTVDEIIDYTKSNPGQVIQAGSVDFLFDTVGSSMEFLSLMKPQSGCIISVATMPSGTQLQESSILDLPHKPTIPFVFKTALNMMDCVRKLRARRYGVEYSYMFLASTGQDLDELRTYVEEGKLRTVVGTTAQFSDLKAVRDGCQIVYSGKGGLGKVVIKIAQG</sequence>
<dbReference type="GO" id="GO:0005739">
    <property type="term" value="C:mitochondrion"/>
    <property type="evidence" value="ECO:0007669"/>
    <property type="project" value="TreeGrafter"/>
</dbReference>
<dbReference type="PANTHER" id="PTHR11695:SF294">
    <property type="entry name" value="RETICULON-4-INTERACTING PROTEIN 1, MITOCHONDRIAL"/>
    <property type="match status" value="1"/>
</dbReference>
<evidence type="ECO:0000313" key="3">
    <source>
        <dbReference type="Proteomes" id="UP001147695"/>
    </source>
</evidence>
<accession>A0A9W9UF09</accession>
<protein>
    <recommendedName>
        <fullName evidence="1">Enoyl reductase (ER) domain-containing protein</fullName>
    </recommendedName>
</protein>
<comment type="caution">
    <text evidence="2">The sequence shown here is derived from an EMBL/GenBank/DDBJ whole genome shotgun (WGS) entry which is preliminary data.</text>
</comment>
<dbReference type="PANTHER" id="PTHR11695">
    <property type="entry name" value="ALCOHOL DEHYDROGENASE RELATED"/>
    <property type="match status" value="1"/>
</dbReference>
<feature type="domain" description="Enoyl reductase (ER)" evidence="1">
    <location>
        <begin position="10"/>
        <end position="351"/>
    </location>
</feature>
<dbReference type="CDD" id="cd05289">
    <property type="entry name" value="MDR_like_2"/>
    <property type="match status" value="1"/>
</dbReference>
<dbReference type="Gene3D" id="3.40.50.720">
    <property type="entry name" value="NAD(P)-binding Rossmann-like Domain"/>
    <property type="match status" value="1"/>
</dbReference>
<dbReference type="InterPro" id="IPR036291">
    <property type="entry name" value="NAD(P)-bd_dom_sf"/>
</dbReference>
<dbReference type="SUPFAM" id="SSF50129">
    <property type="entry name" value="GroES-like"/>
    <property type="match status" value="1"/>
</dbReference>
<reference evidence="2" key="1">
    <citation type="submission" date="2022-12" db="EMBL/GenBank/DDBJ databases">
        <authorList>
            <person name="Petersen C."/>
        </authorList>
    </citation>
    <scope>NUCLEOTIDE SEQUENCE</scope>
    <source>
        <strain evidence="2">IBT 35673</strain>
    </source>
</reference>
<dbReference type="InterPro" id="IPR013154">
    <property type="entry name" value="ADH-like_N"/>
</dbReference>
<name>A0A9W9UF09_PENBR</name>